<name>A0A7D9DWN8_PARCT</name>
<feature type="region of interest" description="Disordered" evidence="1">
    <location>
        <begin position="1455"/>
        <end position="1564"/>
    </location>
</feature>
<keyword evidence="5" id="KW-1185">Reference proteome</keyword>
<dbReference type="GO" id="GO:0006260">
    <property type="term" value="P:DNA replication"/>
    <property type="evidence" value="ECO:0007669"/>
    <property type="project" value="InterPro"/>
</dbReference>
<feature type="compositionally biased region" description="Basic and acidic residues" evidence="1">
    <location>
        <begin position="377"/>
        <end position="392"/>
    </location>
</feature>
<feature type="compositionally biased region" description="Polar residues" evidence="1">
    <location>
        <begin position="358"/>
        <end position="371"/>
    </location>
</feature>
<dbReference type="GO" id="GO:0010212">
    <property type="term" value="P:response to ionizing radiation"/>
    <property type="evidence" value="ECO:0007669"/>
    <property type="project" value="InterPro"/>
</dbReference>
<dbReference type="GO" id="GO:0030174">
    <property type="term" value="P:regulation of DNA-templated DNA replication initiation"/>
    <property type="evidence" value="ECO:0007669"/>
    <property type="project" value="TreeGrafter"/>
</dbReference>
<feature type="compositionally biased region" description="Polar residues" evidence="1">
    <location>
        <begin position="1509"/>
        <end position="1519"/>
    </location>
</feature>
<sequence length="1643" mass="182641">MAEKFEQGGNFQIVFLIDVFVEEQNICEQDLEDIFNLKSRAISLCVLRLLLHFNSLVECGNFAPLKWGFKFYNSNVLNFEYKRRRFYELNSGSFEQFEEEMRQRFTNACSGQNSAKTAGVKSLSCCLTEILHDFPWVTPDISSPSRSAKYDQFNSQGNRPRNYLFVVSDCPLSDGDMCRFLGRNESSFDAEVVFKEIFSTALYEEFHSKCGLLLFWIDSGLWCVAPEKLKTSVEDWKGYSLISCVTKQLCGNIVPISSLVQDTRNIHLPHLGNSTLSPKGFKLKANTLAEVRVMTAAFKFSFGKIVEAFLSGKDLISEAVINDVKLIPNSNGLLKGILHFQEKRVCSVVLSHILQKKSTSTPGECSSNIETPGSDDIDNHHHDNVNVEKPSSDDNSSLAASQQTLPDSDPKTNDEVNSLTSTNSNIELKAERESLENCFVIKGVIASADVSPSWMHPTKLYSCFSGETLNSREVDNTEDAGLFQQMLSLIGSKSLSMVVEYQDPDTGTHVTGLLQPITLLCAILSMVKKDKLLLVEKALLRHRSHGYILVPCDVTSDEGDSEMLPFDLRENKEELGNGEGISSTLSRPKDGNDSEKGITHSYICSFQKKKLKEPESGKELRLKLKDYYSKKESKSNSEKTAAQAPALTRGKLLQETSQKNITSKLNESEAQNKIVDSAMETEDSTATLSNLDSEQTDAMDEDLPDMSVIQSVDDLKTKLENEYQRCLNQEQSVTVYVSRAFQMILHFKHSGQLKDVDEIDSLLKSTVLRDDKKSREISDAEKNESDKERVVLEYKLQVYLRLEFADKIGVVDEEKIADEITSVLRAISFQKDPAYLSSFLKNSVIPRYADNLSSLLCQVYDGLMQRPPKEILSPSQVTSEEDTPLKSRKTLSSSKKAKSVEEAHSESSQSSRTLVRRHSVMGVPAKRREIVIPVKGKSNKTRKKIGSAGKKSGKKHTMKKKPVTPVKKVRRNLFEGNGSKSSPKKHSKIASSKSERGNLTRRHSIAAFSKSNKVADTPMGKQVSQRMLRRQEWARRRSKTVTDVTVVGESPEKDDAILPRKSPRRKAATFYSASQRAPSTAKTTNKNFSTAECTAEDKTDSVPDNKSGRTLHRAKSMNIDTGFDSVSSPRKKYTKLLSTDGSSSPKLDKDDCFAEVFLETGDGNERTILSAFTSDRQGDVPSVQHSPRDTCDDPNLPLSTSTKPSRKHNKATEFPSSVTPKKSTSPLTAVHSRRSVSRRSNSSPSLSTTPPLKPSKSPLITHKSFPTTSPVLFKSPKTTPKSSPINFSPDQIFDIAIPLVPVKSPLVRPTKTDSTKNSRLKTSPLRKSDIKVMASPSECVSASSEVVVGVVGTESESVGLKSENVVNDSESVVAVSPLLNRKRSSISSAKFLRSKTSLNFGSSPRSRGVDSDSTTYDVTNQEGDFPTTSNVEVQRPGVEFDNEVLDSAVAPEQTEVFKSPVTTKRKRIGSTRTGNVSPLNQILKQRKNNRNTPPGTPRGETYKLERTENSNSCKGETQLKQISIRRKQKIKSETADAEETDRRQLDSSPFYVSDDNLSPDKNNLNLSAQQQRNTKLVSSPCNLKPHFTPMSLSADSLKHLQESPVLLGSSPQSSDLRTRKWSERKSPLSTSQHSLRKRIRHDS</sequence>
<dbReference type="GO" id="GO:0007095">
    <property type="term" value="P:mitotic G2 DNA damage checkpoint signaling"/>
    <property type="evidence" value="ECO:0007669"/>
    <property type="project" value="TreeGrafter"/>
</dbReference>
<evidence type="ECO:0000259" key="2">
    <source>
        <dbReference type="Pfam" id="PF21854"/>
    </source>
</evidence>
<feature type="region of interest" description="Disordered" evidence="1">
    <location>
        <begin position="1169"/>
        <end position="1286"/>
    </location>
</feature>
<feature type="region of interest" description="Disordered" evidence="1">
    <location>
        <begin position="1603"/>
        <end position="1643"/>
    </location>
</feature>
<feature type="compositionally biased region" description="Basic and acidic residues" evidence="1">
    <location>
        <begin position="1530"/>
        <end position="1545"/>
    </location>
</feature>
<gene>
    <name evidence="4" type="ORF">PACLA_8A059637</name>
</gene>
<feature type="compositionally biased region" description="Low complexity" evidence="1">
    <location>
        <begin position="1215"/>
        <end position="1226"/>
    </location>
</feature>
<feature type="compositionally biased region" description="Basic and acidic residues" evidence="1">
    <location>
        <begin position="1616"/>
        <end position="1626"/>
    </location>
</feature>
<dbReference type="OrthoDB" id="5812172at2759"/>
<feature type="compositionally biased region" description="Polar residues" evidence="1">
    <location>
        <begin position="1264"/>
        <end position="1286"/>
    </location>
</feature>
<feature type="compositionally biased region" description="Basic residues" evidence="1">
    <location>
        <begin position="937"/>
        <end position="971"/>
    </location>
</feature>
<evidence type="ECO:0000313" key="4">
    <source>
        <dbReference type="EMBL" id="CAB3994473.1"/>
    </source>
</evidence>
<evidence type="ECO:0000256" key="1">
    <source>
        <dbReference type="SAM" id="MobiDB-lite"/>
    </source>
</evidence>
<dbReference type="PANTHER" id="PTHR21556">
    <property type="entry name" value="TRESLIN"/>
    <property type="match status" value="1"/>
</dbReference>
<feature type="compositionally biased region" description="Basic and acidic residues" evidence="1">
    <location>
        <begin position="587"/>
        <end position="596"/>
    </location>
</feature>
<feature type="compositionally biased region" description="Polar residues" evidence="1">
    <location>
        <begin position="1555"/>
        <end position="1564"/>
    </location>
</feature>
<feature type="compositionally biased region" description="Polar residues" evidence="1">
    <location>
        <begin position="415"/>
        <end position="424"/>
    </location>
</feature>
<evidence type="ECO:0000259" key="3">
    <source>
        <dbReference type="Pfam" id="PF21855"/>
    </source>
</evidence>
<dbReference type="InterPro" id="IPR053920">
    <property type="entry name" value="Treslin_STD"/>
</dbReference>
<reference evidence="4" key="1">
    <citation type="submission" date="2020-04" db="EMBL/GenBank/DDBJ databases">
        <authorList>
            <person name="Alioto T."/>
            <person name="Alioto T."/>
            <person name="Gomez Garrido J."/>
        </authorList>
    </citation>
    <scope>NUCLEOTIDE SEQUENCE</scope>
    <source>
        <strain evidence="4">A484AB</strain>
    </source>
</reference>
<feature type="region of interest" description="Disordered" evidence="1">
    <location>
        <begin position="869"/>
        <end position="922"/>
    </location>
</feature>
<feature type="compositionally biased region" description="Polar residues" evidence="1">
    <location>
        <begin position="1470"/>
        <end position="1483"/>
    </location>
</feature>
<protein>
    <submittedName>
        <fullName evidence="4">Uncharacterized protein</fullName>
    </submittedName>
</protein>
<feature type="compositionally biased region" description="Polar residues" evidence="1">
    <location>
        <begin position="1071"/>
        <end position="1092"/>
    </location>
</feature>
<dbReference type="Proteomes" id="UP001152795">
    <property type="component" value="Unassembled WGS sequence"/>
</dbReference>
<feature type="compositionally biased region" description="Basic and acidic residues" evidence="1">
    <location>
        <begin position="1095"/>
        <end position="1107"/>
    </location>
</feature>
<proteinExistence type="predicted"/>
<dbReference type="InterPro" id="IPR053919">
    <property type="entry name" value="Treslin_N"/>
</dbReference>
<dbReference type="GO" id="GO:0033314">
    <property type="term" value="P:mitotic DNA replication checkpoint signaling"/>
    <property type="evidence" value="ECO:0007669"/>
    <property type="project" value="InterPro"/>
</dbReference>
<dbReference type="PANTHER" id="PTHR21556:SF2">
    <property type="entry name" value="TRESLIN"/>
    <property type="match status" value="1"/>
</dbReference>
<dbReference type="Pfam" id="PF21855">
    <property type="entry name" value="Treslin_STD"/>
    <property type="match status" value="1"/>
</dbReference>
<evidence type="ECO:0000313" key="5">
    <source>
        <dbReference type="Proteomes" id="UP001152795"/>
    </source>
</evidence>
<feature type="region of interest" description="Disordered" evidence="1">
    <location>
        <begin position="629"/>
        <end position="655"/>
    </location>
</feature>
<dbReference type="InterPro" id="IPR026153">
    <property type="entry name" value="Treslin"/>
</dbReference>
<feature type="region of interest" description="Disordered" evidence="1">
    <location>
        <begin position="1397"/>
        <end position="1430"/>
    </location>
</feature>
<feature type="region of interest" description="Disordered" evidence="1">
    <location>
        <begin position="358"/>
        <end position="424"/>
    </location>
</feature>
<feature type="compositionally biased region" description="Low complexity" evidence="1">
    <location>
        <begin position="1238"/>
        <end position="1258"/>
    </location>
</feature>
<feature type="compositionally biased region" description="Polar residues" evidence="1">
    <location>
        <begin position="393"/>
        <end position="406"/>
    </location>
</feature>
<dbReference type="GO" id="GO:0003682">
    <property type="term" value="F:chromatin binding"/>
    <property type="evidence" value="ECO:0007669"/>
    <property type="project" value="TreeGrafter"/>
</dbReference>
<feature type="region of interest" description="Disordered" evidence="1">
    <location>
        <begin position="936"/>
        <end position="1130"/>
    </location>
</feature>
<feature type="domain" description="Treslin STD" evidence="3">
    <location>
        <begin position="714"/>
        <end position="863"/>
    </location>
</feature>
<feature type="domain" description="Treslin N-terminal" evidence="2">
    <location>
        <begin position="40"/>
        <end position="191"/>
    </location>
</feature>
<accession>A0A7D9DWN8</accession>
<dbReference type="Pfam" id="PF21854">
    <property type="entry name" value="Treslin_N"/>
    <property type="match status" value="1"/>
</dbReference>
<feature type="region of interest" description="Disordered" evidence="1">
    <location>
        <begin position="575"/>
        <end position="596"/>
    </location>
</feature>
<dbReference type="EMBL" id="CACRXK020002472">
    <property type="protein sequence ID" value="CAB3994473.1"/>
    <property type="molecule type" value="Genomic_DNA"/>
</dbReference>
<dbReference type="GO" id="GO:0005634">
    <property type="term" value="C:nucleus"/>
    <property type="evidence" value="ECO:0007669"/>
    <property type="project" value="InterPro"/>
</dbReference>
<feature type="compositionally biased region" description="Basic residues" evidence="1">
    <location>
        <begin position="1634"/>
        <end position="1643"/>
    </location>
</feature>
<organism evidence="4 5">
    <name type="scientific">Paramuricea clavata</name>
    <name type="common">Red gorgonian</name>
    <name type="synonym">Violescent sea-whip</name>
    <dbReference type="NCBI Taxonomy" id="317549"/>
    <lineage>
        <taxon>Eukaryota</taxon>
        <taxon>Metazoa</taxon>
        <taxon>Cnidaria</taxon>
        <taxon>Anthozoa</taxon>
        <taxon>Octocorallia</taxon>
        <taxon>Malacalcyonacea</taxon>
        <taxon>Plexauridae</taxon>
        <taxon>Paramuricea</taxon>
    </lineage>
</organism>
<comment type="caution">
    <text evidence="4">The sequence shown here is derived from an EMBL/GenBank/DDBJ whole genome shotgun (WGS) entry which is preliminary data.</text>
</comment>